<name>C3ZXJ0_BRAFL</name>
<dbReference type="UniPathway" id="UPA00251">
    <property type="reaction ID" value="UER00322"/>
</dbReference>
<reference evidence="2" key="1">
    <citation type="journal article" date="2008" name="Nature">
        <title>The amphioxus genome and the evolution of the chordate karyotype.</title>
        <authorList>
            <consortium name="US DOE Joint Genome Institute (JGI-PGF)"/>
            <person name="Putnam N.H."/>
            <person name="Butts T."/>
            <person name="Ferrier D.E.K."/>
            <person name="Furlong R.F."/>
            <person name="Hellsten U."/>
            <person name="Kawashima T."/>
            <person name="Robinson-Rechavi M."/>
            <person name="Shoguchi E."/>
            <person name="Terry A."/>
            <person name="Yu J.-K."/>
            <person name="Benito-Gutierrez E.L."/>
            <person name="Dubchak I."/>
            <person name="Garcia-Fernandez J."/>
            <person name="Gibson-Brown J.J."/>
            <person name="Grigoriev I.V."/>
            <person name="Horton A.C."/>
            <person name="de Jong P.J."/>
            <person name="Jurka J."/>
            <person name="Kapitonov V.V."/>
            <person name="Kohara Y."/>
            <person name="Kuroki Y."/>
            <person name="Lindquist E."/>
            <person name="Lucas S."/>
            <person name="Osoegawa K."/>
            <person name="Pennacchio L.A."/>
            <person name="Salamov A.A."/>
            <person name="Satou Y."/>
            <person name="Sauka-Spengler T."/>
            <person name="Schmutz J."/>
            <person name="Shin-I T."/>
            <person name="Toyoda A."/>
            <person name="Bronner-Fraser M."/>
            <person name="Fujiyama A."/>
            <person name="Holland L.Z."/>
            <person name="Holland P.W.H."/>
            <person name="Satoh N."/>
            <person name="Rokhsar D.S."/>
        </authorList>
    </citation>
    <scope>NUCLEOTIDE SEQUENCE [LARGE SCALE GENOMIC DNA]</scope>
    <source>
        <strain evidence="2">S238N-H82</strain>
        <tissue evidence="2">Testes</tissue>
    </source>
</reference>
<dbReference type="InterPro" id="IPR036406">
    <property type="entry name" value="Coprogen_oxidase_aer_sf"/>
</dbReference>
<evidence type="ECO:0000259" key="1">
    <source>
        <dbReference type="Pfam" id="PF13460"/>
    </source>
</evidence>
<evidence type="ECO:0000313" key="2">
    <source>
        <dbReference type="EMBL" id="EEN42714.1"/>
    </source>
</evidence>
<dbReference type="PANTHER" id="PTHR15020">
    <property type="entry name" value="FLAVIN REDUCTASE-RELATED"/>
    <property type="match status" value="1"/>
</dbReference>
<accession>C3ZXJ0</accession>
<dbReference type="Gene3D" id="3.40.1500.10">
    <property type="entry name" value="Coproporphyrinogen III oxidase, aerobic"/>
    <property type="match status" value="1"/>
</dbReference>
<dbReference type="EMBL" id="GG666713">
    <property type="protein sequence ID" value="EEN42714.1"/>
    <property type="molecule type" value="Genomic_DNA"/>
</dbReference>
<dbReference type="InterPro" id="IPR036291">
    <property type="entry name" value="NAD(P)-bd_dom_sf"/>
</dbReference>
<dbReference type="GO" id="GO:0006782">
    <property type="term" value="P:protoporphyrinogen IX biosynthetic process"/>
    <property type="evidence" value="ECO:0007669"/>
    <property type="project" value="UniProtKB-UniPathway"/>
</dbReference>
<dbReference type="SUPFAM" id="SSF102886">
    <property type="entry name" value="Coproporphyrinogen III oxidase"/>
    <property type="match status" value="1"/>
</dbReference>
<dbReference type="InParanoid" id="C3ZXJ0"/>
<dbReference type="Gene3D" id="3.40.50.720">
    <property type="entry name" value="NAD(P)-binding Rossmann-like Domain"/>
    <property type="match status" value="2"/>
</dbReference>
<sequence>YVEFNLVYDRGTKFGLATPGARIESILMSLPLAASLLSTRVSPLSLWTADAAAGNKQVRGTELTKQALEQGHDVTALVRSEEKMREKVPDERLKVEIVNVTSVESLTRHFKGKDAVVSTLGHVGDDPKEPTPPMVLQFLGNVLKDLAQMESYLMAECGDLEWTSARFPFLTTGPATELPFVENEDAVQVYGSQRCRVAHGDVARFVLATLSSGKHKRKAVAVATLQN</sequence>
<gene>
    <name evidence="2" type="ORF">BRAFLDRAFT_77464</name>
</gene>
<feature type="non-terminal residue" evidence="2">
    <location>
        <position position="1"/>
    </location>
</feature>
<dbReference type="InterPro" id="IPR001260">
    <property type="entry name" value="Coprogen_oxidase_aer"/>
</dbReference>
<feature type="domain" description="NAD(P)-binding" evidence="1">
    <location>
        <begin position="60"/>
        <end position="125"/>
    </location>
</feature>
<dbReference type="AlphaFoldDB" id="C3ZXJ0"/>
<dbReference type="PANTHER" id="PTHR15020:SF50">
    <property type="entry name" value="UPF0659 PROTEIN YMR090W"/>
    <property type="match status" value="1"/>
</dbReference>
<dbReference type="Pfam" id="PF01218">
    <property type="entry name" value="Coprogen_oxidas"/>
    <property type="match status" value="1"/>
</dbReference>
<dbReference type="eggNOG" id="KOG1518">
    <property type="taxonomic scope" value="Eukaryota"/>
</dbReference>
<proteinExistence type="predicted"/>
<dbReference type="GO" id="GO:0004109">
    <property type="term" value="F:coproporphyrinogen oxidase activity"/>
    <property type="evidence" value="ECO:0007669"/>
    <property type="project" value="InterPro"/>
</dbReference>
<organism>
    <name type="scientific">Branchiostoma floridae</name>
    <name type="common">Florida lancelet</name>
    <name type="synonym">Amphioxus</name>
    <dbReference type="NCBI Taxonomy" id="7739"/>
    <lineage>
        <taxon>Eukaryota</taxon>
        <taxon>Metazoa</taxon>
        <taxon>Chordata</taxon>
        <taxon>Cephalochordata</taxon>
        <taxon>Leptocardii</taxon>
        <taxon>Amphioxiformes</taxon>
        <taxon>Branchiostomatidae</taxon>
        <taxon>Branchiostoma</taxon>
    </lineage>
</organism>
<dbReference type="Pfam" id="PF13460">
    <property type="entry name" value="NAD_binding_10"/>
    <property type="match status" value="1"/>
</dbReference>
<dbReference type="STRING" id="7739.C3ZXJ0"/>
<protein>
    <recommendedName>
        <fullName evidence="1">NAD(P)-binding domain-containing protein</fullName>
    </recommendedName>
</protein>
<dbReference type="SUPFAM" id="SSF51735">
    <property type="entry name" value="NAD(P)-binding Rossmann-fold domains"/>
    <property type="match status" value="1"/>
</dbReference>
<dbReference type="InterPro" id="IPR016040">
    <property type="entry name" value="NAD(P)-bd_dom"/>
</dbReference>